<dbReference type="InterPro" id="IPR007844">
    <property type="entry name" value="AsmA"/>
</dbReference>
<dbReference type="InterPro" id="IPR052894">
    <property type="entry name" value="AsmA-related"/>
</dbReference>
<evidence type="ECO:0000256" key="1">
    <source>
        <dbReference type="SAM" id="Phobius"/>
    </source>
</evidence>
<feature type="transmembrane region" description="Helical" evidence="1">
    <location>
        <begin position="7"/>
        <end position="29"/>
    </location>
</feature>
<name>A0ABS5EXI3_9PROT</name>
<gene>
    <name evidence="3" type="ORF">GXW71_09670</name>
</gene>
<dbReference type="Proteomes" id="UP001196870">
    <property type="component" value="Unassembled WGS sequence"/>
</dbReference>
<feature type="domain" description="AsmA" evidence="2">
    <location>
        <begin position="14"/>
        <end position="132"/>
    </location>
</feature>
<keyword evidence="1" id="KW-1133">Transmembrane helix</keyword>
<dbReference type="RefSeq" id="WP_211852285.1">
    <property type="nucleotide sequence ID" value="NZ_JAAGBB010000009.1"/>
</dbReference>
<evidence type="ECO:0000259" key="2">
    <source>
        <dbReference type="Pfam" id="PF05170"/>
    </source>
</evidence>
<dbReference type="PANTHER" id="PTHR30441">
    <property type="entry name" value="DUF748 DOMAIN-CONTAINING PROTEIN"/>
    <property type="match status" value="1"/>
</dbReference>
<dbReference type="PANTHER" id="PTHR30441:SF9">
    <property type="entry name" value="ASMA FAMILY PROTEIN YHJG"/>
    <property type="match status" value="1"/>
</dbReference>
<reference evidence="4" key="1">
    <citation type="journal article" date="2021" name="Syst. Appl. Microbiol.">
        <title>Roseomonas hellenica sp. nov., isolated from roots of wild-growing Alkanna tinctoria.</title>
        <authorList>
            <person name="Rat A."/>
            <person name="Naranjo H.D."/>
            <person name="Lebbe L."/>
            <person name="Cnockaert M."/>
            <person name="Krigas N."/>
            <person name="Grigoriadou K."/>
            <person name="Maloupa E."/>
            <person name="Willems A."/>
        </authorList>
    </citation>
    <scope>NUCLEOTIDE SEQUENCE [LARGE SCALE GENOMIC DNA]</scope>
    <source>
        <strain evidence="4">LMG 31523</strain>
    </source>
</reference>
<sequence>MRLRRWMISLGVPVIAIAVIAYLFTWRWFIPILEQQASAALGRNVAIEDLDVRLGRTTEITLRGVRVDNPEGFQAERPFAQLGTLIALVDVMAYWNERAIVIPSITVDGADVQAIAASKESNNFTFALGGPSGEGAAADPSSGPRIGVLNIRNGRVHVAHAPLRADFNIELETRESANTEPQLLARANGTYADQPLSAELTGGAILSLRETERPWPIDLRIENGPTRARLTGTLRDPLAFAGADLRLELAGPSMGLLMPLTGIPIPQTPRYRVQGQLAYADGRVRFTEMQGQVGNSDLGGSIAVDPKGDRPDVTADLRSRRVDLADLTGFIGGTPGRDAPTRPDAGASGRILPDTPINLPKFEAANVHLRYRAGQIRGRSTPLDNLDVALELVDGVLTLRPLRFGVGRGEIAADITLTPREGDQAHAVADINFRRVDISRLMQAAGSQGGGALSGRARIEGTGRSTAQLLARGNGALTLSTSGGNLSALLVDLSGLRLGSAILSALGMPDRAPIECFVADFALERGTLNTRALFLETDSALISGSGTIRLDQESIDYRIRSAAKRFTIAALPTGVLITGRFGNPSVTPEVLELGVRGGLAAALGLAAGPLAILPTIEFGIGDDPRCNAMLDRIRRPEQDRPRQR</sequence>
<evidence type="ECO:0000313" key="3">
    <source>
        <dbReference type="EMBL" id="MBR0664620.1"/>
    </source>
</evidence>
<organism evidence="3 4">
    <name type="scientific">Plastoroseomonas hellenica</name>
    <dbReference type="NCBI Taxonomy" id="2687306"/>
    <lineage>
        <taxon>Bacteria</taxon>
        <taxon>Pseudomonadati</taxon>
        <taxon>Pseudomonadota</taxon>
        <taxon>Alphaproteobacteria</taxon>
        <taxon>Acetobacterales</taxon>
        <taxon>Acetobacteraceae</taxon>
        <taxon>Plastoroseomonas</taxon>
    </lineage>
</organism>
<keyword evidence="1" id="KW-0812">Transmembrane</keyword>
<keyword evidence="4" id="KW-1185">Reference proteome</keyword>
<protein>
    <submittedName>
        <fullName evidence="3">AsmA family protein</fullName>
    </submittedName>
</protein>
<feature type="domain" description="AsmA" evidence="2">
    <location>
        <begin position="188"/>
        <end position="531"/>
    </location>
</feature>
<keyword evidence="1" id="KW-0472">Membrane</keyword>
<accession>A0ABS5EXI3</accession>
<comment type="caution">
    <text evidence="3">The sequence shown here is derived from an EMBL/GenBank/DDBJ whole genome shotgun (WGS) entry which is preliminary data.</text>
</comment>
<dbReference type="EMBL" id="JAAGBB010000009">
    <property type="protein sequence ID" value="MBR0664620.1"/>
    <property type="molecule type" value="Genomic_DNA"/>
</dbReference>
<proteinExistence type="predicted"/>
<evidence type="ECO:0000313" key="4">
    <source>
        <dbReference type="Proteomes" id="UP001196870"/>
    </source>
</evidence>
<dbReference type="Pfam" id="PF05170">
    <property type="entry name" value="AsmA"/>
    <property type="match status" value="2"/>
</dbReference>